<protein>
    <recommendedName>
        <fullName evidence="3">Fucose-specific lectin</fullName>
    </recommendedName>
</protein>
<reference evidence="1 2" key="2">
    <citation type="submission" date="2015-05" db="EMBL/GenBank/DDBJ databases">
        <title>Distinctive expansion of gene families associated with plant cell wall degradation and secondary metabolism in the genomes of grapevine trunk pathogens.</title>
        <authorList>
            <person name="Lawrence D.P."/>
            <person name="Travadon R."/>
            <person name="Rolshausen P.E."/>
            <person name="Baumgartner K."/>
        </authorList>
    </citation>
    <scope>NUCLEOTIDE SEQUENCE [LARGE SCALE GENOMIC DNA]</scope>
    <source>
        <strain evidence="1">DS831</strain>
    </source>
</reference>
<evidence type="ECO:0000313" key="2">
    <source>
        <dbReference type="Proteomes" id="UP000034182"/>
    </source>
</evidence>
<reference evidence="1 2" key="1">
    <citation type="submission" date="2015-03" db="EMBL/GenBank/DDBJ databases">
        <authorList>
            <person name="Morales-Cruz A."/>
            <person name="Amrine K.C."/>
            <person name="Cantu D."/>
        </authorList>
    </citation>
    <scope>NUCLEOTIDE SEQUENCE [LARGE SCALE GENOMIC DNA]</scope>
    <source>
        <strain evidence="1">DS831</strain>
    </source>
</reference>
<dbReference type="EMBL" id="LAQI01000257">
    <property type="protein sequence ID" value="KKY13776.1"/>
    <property type="molecule type" value="Genomic_DNA"/>
</dbReference>
<evidence type="ECO:0008006" key="3">
    <source>
        <dbReference type="Google" id="ProtNLM"/>
    </source>
</evidence>
<organism evidence="1 2">
    <name type="scientific">Diplodia seriata</name>
    <dbReference type="NCBI Taxonomy" id="420778"/>
    <lineage>
        <taxon>Eukaryota</taxon>
        <taxon>Fungi</taxon>
        <taxon>Dikarya</taxon>
        <taxon>Ascomycota</taxon>
        <taxon>Pezizomycotina</taxon>
        <taxon>Dothideomycetes</taxon>
        <taxon>Dothideomycetes incertae sedis</taxon>
        <taxon>Botryosphaeriales</taxon>
        <taxon>Botryosphaeriaceae</taxon>
        <taxon>Diplodia</taxon>
    </lineage>
</organism>
<dbReference type="Gene3D" id="2.120.10.70">
    <property type="entry name" value="Fucose-specific lectin"/>
    <property type="match status" value="1"/>
</dbReference>
<comment type="caution">
    <text evidence="1">The sequence shown here is derived from an EMBL/GenBank/DDBJ whole genome shotgun (WGS) entry which is preliminary data.</text>
</comment>
<sequence>MKEKAFYLIPLNQSISEWHTLAIFDDVLATSEKSSLVGYTPLYGNNTCDASDFLVFESSKGNLWIQYPHSGGSSGEFLPDGVDGTDSGTAMAVTSIYARINATTDARMPQITMYLVYEGTLVEITGTRGKAWRRSGPGLRDNKFVDSGAQLAAMSRVTDGLIYTEVLVTRSDGGVAMAYYDQNQQHWLTTERVEGMENVLPLSPIAATQAGHVYALENGSQIVEWKLVAGKHPPEFERVAVVDTHS</sequence>
<name>A0A0G2DUB0_9PEZI</name>
<dbReference type="AlphaFoldDB" id="A0A0G2DUB0"/>
<accession>A0A0G2DUB0</accession>
<evidence type="ECO:0000313" key="1">
    <source>
        <dbReference type="EMBL" id="KKY13776.1"/>
    </source>
</evidence>
<dbReference type="Proteomes" id="UP000034182">
    <property type="component" value="Unassembled WGS sequence"/>
</dbReference>
<gene>
    <name evidence="1" type="ORF">UCDDS831_g08721</name>
</gene>
<proteinExistence type="predicted"/>